<name>A0A6A5KIM7_9PLEO</name>
<dbReference type="Pfam" id="PF00179">
    <property type="entry name" value="UQ_con"/>
    <property type="match status" value="1"/>
</dbReference>
<dbReference type="Proteomes" id="UP000800040">
    <property type="component" value="Unassembled WGS sequence"/>
</dbReference>
<protein>
    <submittedName>
        <fullName evidence="3">UBC-like protein</fullName>
    </submittedName>
</protein>
<keyword evidence="4" id="KW-1185">Reference proteome</keyword>
<dbReference type="CDD" id="cd00195">
    <property type="entry name" value="UBCc_UEV"/>
    <property type="match status" value="1"/>
</dbReference>
<dbReference type="PROSITE" id="PS50127">
    <property type="entry name" value="UBC_2"/>
    <property type="match status" value="1"/>
</dbReference>
<evidence type="ECO:0000259" key="2">
    <source>
        <dbReference type="PROSITE" id="PS50127"/>
    </source>
</evidence>
<dbReference type="InterPro" id="IPR016135">
    <property type="entry name" value="UBQ-conjugating_enzyme/RWD"/>
</dbReference>
<evidence type="ECO:0000256" key="1">
    <source>
        <dbReference type="ARBA" id="ARBA00022786"/>
    </source>
</evidence>
<dbReference type="InterPro" id="IPR000608">
    <property type="entry name" value="UBC"/>
</dbReference>
<accession>A0A6A5KIM7</accession>
<reference evidence="3" key="1">
    <citation type="submission" date="2020-01" db="EMBL/GenBank/DDBJ databases">
        <authorList>
            <consortium name="DOE Joint Genome Institute"/>
            <person name="Haridas S."/>
            <person name="Albert R."/>
            <person name="Binder M."/>
            <person name="Bloem J."/>
            <person name="Labutti K."/>
            <person name="Salamov A."/>
            <person name="Andreopoulos B."/>
            <person name="Baker S.E."/>
            <person name="Barry K."/>
            <person name="Bills G."/>
            <person name="Bluhm B.H."/>
            <person name="Cannon C."/>
            <person name="Castanera R."/>
            <person name="Culley D.E."/>
            <person name="Daum C."/>
            <person name="Ezra D."/>
            <person name="Gonzalez J.B."/>
            <person name="Henrissat B."/>
            <person name="Kuo A."/>
            <person name="Liang C."/>
            <person name="Lipzen A."/>
            <person name="Lutzoni F."/>
            <person name="Magnuson J."/>
            <person name="Mondo S."/>
            <person name="Nolan M."/>
            <person name="Ohm R."/>
            <person name="Pangilinan J."/>
            <person name="Park H.-J."/>
            <person name="Ramirez L."/>
            <person name="Alfaro M."/>
            <person name="Sun H."/>
            <person name="Tritt A."/>
            <person name="Yoshinaga Y."/>
            <person name="Zwiers L.-H."/>
            <person name="Turgeon B.G."/>
            <person name="Goodwin S.B."/>
            <person name="Spatafora J.W."/>
            <person name="Crous P.W."/>
            <person name="Grigoriev I.V."/>
        </authorList>
    </citation>
    <scope>NUCLEOTIDE SEQUENCE</scope>
    <source>
        <strain evidence="3">P77</strain>
    </source>
</reference>
<proteinExistence type="predicted"/>
<dbReference type="SMART" id="SM00212">
    <property type="entry name" value="UBCc"/>
    <property type="match status" value="1"/>
</dbReference>
<organism evidence="3 4">
    <name type="scientific">Decorospora gaudefroyi</name>
    <dbReference type="NCBI Taxonomy" id="184978"/>
    <lineage>
        <taxon>Eukaryota</taxon>
        <taxon>Fungi</taxon>
        <taxon>Dikarya</taxon>
        <taxon>Ascomycota</taxon>
        <taxon>Pezizomycotina</taxon>
        <taxon>Dothideomycetes</taxon>
        <taxon>Pleosporomycetidae</taxon>
        <taxon>Pleosporales</taxon>
        <taxon>Pleosporineae</taxon>
        <taxon>Pleosporaceae</taxon>
        <taxon>Decorospora</taxon>
    </lineage>
</organism>
<dbReference type="AlphaFoldDB" id="A0A6A5KIM7"/>
<dbReference type="PANTHER" id="PTHR24067">
    <property type="entry name" value="UBIQUITIN-CONJUGATING ENZYME E2"/>
    <property type="match status" value="1"/>
</dbReference>
<dbReference type="OrthoDB" id="7851174at2759"/>
<feature type="domain" description="UBC core" evidence="2">
    <location>
        <begin position="1"/>
        <end position="154"/>
    </location>
</feature>
<gene>
    <name evidence="3" type="ORF">BDW02DRAFT_567733</name>
</gene>
<evidence type="ECO:0000313" key="4">
    <source>
        <dbReference type="Proteomes" id="UP000800040"/>
    </source>
</evidence>
<evidence type="ECO:0000313" key="3">
    <source>
        <dbReference type="EMBL" id="KAF1835697.1"/>
    </source>
</evidence>
<keyword evidence="1" id="KW-0833">Ubl conjugation pathway</keyword>
<dbReference type="Gene3D" id="3.10.110.10">
    <property type="entry name" value="Ubiquitin Conjugating Enzyme"/>
    <property type="match status" value="1"/>
</dbReference>
<dbReference type="EMBL" id="ML975283">
    <property type="protein sequence ID" value="KAF1835697.1"/>
    <property type="molecule type" value="Genomic_DNA"/>
</dbReference>
<dbReference type="SUPFAM" id="SSF54495">
    <property type="entry name" value="UBC-like"/>
    <property type="match status" value="1"/>
</dbReference>
<dbReference type="InterPro" id="IPR050113">
    <property type="entry name" value="Ub_conjugating_enzyme"/>
</dbReference>
<sequence>MALTRIAKEHADLQRDPLKTCSAGPAGASNPRQWVGHITGPSDTAYEQRDFSIAIAFPQDYPMKPFQLTFTTPLSHPNISEEGEVRLVELEEKHWSPVFTVRSILICLQALLANPDPSNGVLNSKATRTYLTNQPQEHDVSSSAAKGCVQPTHNGKRIAGKKYGIDMSRPEFEEYKNLTGVEEKNKFLVENADIVRDE</sequence>